<sequence length="89" mass="9370">MNGTLGGGGDDSFGGERGGAAGLSGGTVLVKTFIHTLLTQNADRTEFRNTDQDILVTSVAAGFHKTVVIISTVRARIVDTWIDLKHLLS</sequence>
<reference evidence="1 2" key="1">
    <citation type="submission" date="2017-12" db="EMBL/GenBank/DDBJ databases">
        <title>Comparative genomics of Botrytis spp.</title>
        <authorList>
            <person name="Valero-Jimenez C.A."/>
            <person name="Tapia P."/>
            <person name="Veloso J."/>
            <person name="Silva-Moreno E."/>
            <person name="Staats M."/>
            <person name="Valdes J.H."/>
            <person name="Van Kan J.A.L."/>
        </authorList>
    </citation>
    <scope>NUCLEOTIDE SEQUENCE [LARGE SCALE GENOMIC DNA]</scope>
    <source>
        <strain evidence="1 2">Be9601</strain>
    </source>
</reference>
<dbReference type="Proteomes" id="UP000297229">
    <property type="component" value="Unassembled WGS sequence"/>
</dbReference>
<protein>
    <submittedName>
        <fullName evidence="1">Uncharacterized protein</fullName>
    </submittedName>
</protein>
<comment type="caution">
    <text evidence="1">The sequence shown here is derived from an EMBL/GenBank/DDBJ whole genome shotgun (WGS) entry which is preliminary data.</text>
</comment>
<keyword evidence="2" id="KW-1185">Reference proteome</keyword>
<name>A0A4Z1KCR9_9HELO</name>
<accession>A0A4Z1KCR9</accession>
<gene>
    <name evidence="1" type="ORF">BELL_0041g00110</name>
</gene>
<evidence type="ECO:0000313" key="1">
    <source>
        <dbReference type="EMBL" id="TGO79167.1"/>
    </source>
</evidence>
<evidence type="ECO:0000313" key="2">
    <source>
        <dbReference type="Proteomes" id="UP000297229"/>
    </source>
</evidence>
<proteinExistence type="predicted"/>
<dbReference type="AlphaFoldDB" id="A0A4Z1KCR9"/>
<dbReference type="EMBL" id="PQXM01000041">
    <property type="protein sequence ID" value="TGO79167.1"/>
    <property type="molecule type" value="Genomic_DNA"/>
</dbReference>
<organism evidence="1 2">
    <name type="scientific">Botrytis elliptica</name>
    <dbReference type="NCBI Taxonomy" id="278938"/>
    <lineage>
        <taxon>Eukaryota</taxon>
        <taxon>Fungi</taxon>
        <taxon>Dikarya</taxon>
        <taxon>Ascomycota</taxon>
        <taxon>Pezizomycotina</taxon>
        <taxon>Leotiomycetes</taxon>
        <taxon>Helotiales</taxon>
        <taxon>Sclerotiniaceae</taxon>
        <taxon>Botrytis</taxon>
    </lineage>
</organism>